<organism evidence="1">
    <name type="scientific">marine metagenome</name>
    <dbReference type="NCBI Taxonomy" id="408172"/>
    <lineage>
        <taxon>unclassified sequences</taxon>
        <taxon>metagenomes</taxon>
        <taxon>ecological metagenomes</taxon>
    </lineage>
</organism>
<protein>
    <recommendedName>
        <fullName evidence="2">NIPSNAP domain-containing protein</fullName>
    </recommendedName>
</protein>
<proteinExistence type="predicted"/>
<reference evidence="1" key="1">
    <citation type="submission" date="2018-05" db="EMBL/GenBank/DDBJ databases">
        <authorList>
            <person name="Lanie J.A."/>
            <person name="Ng W.-L."/>
            <person name="Kazmierczak K.M."/>
            <person name="Andrzejewski T.M."/>
            <person name="Davidsen T.M."/>
            <person name="Wayne K.J."/>
            <person name="Tettelin H."/>
            <person name="Glass J.I."/>
            <person name="Rusch D."/>
            <person name="Podicherti R."/>
            <person name="Tsui H.-C.T."/>
            <person name="Winkler M.E."/>
        </authorList>
    </citation>
    <scope>NUCLEOTIDE SEQUENCE</scope>
</reference>
<evidence type="ECO:0000313" key="1">
    <source>
        <dbReference type="EMBL" id="SVB59558.1"/>
    </source>
</evidence>
<dbReference type="AlphaFoldDB" id="A0A382F908"/>
<evidence type="ECO:0008006" key="2">
    <source>
        <dbReference type="Google" id="ProtNLM"/>
    </source>
</evidence>
<dbReference type="EMBL" id="UINC01048700">
    <property type="protein sequence ID" value="SVB59558.1"/>
    <property type="molecule type" value="Genomic_DNA"/>
</dbReference>
<name>A0A382F908_9ZZZZ</name>
<gene>
    <name evidence="1" type="ORF">METZ01_LOCUS212412</name>
</gene>
<accession>A0A382F908</accession>
<sequence length="143" mass="16923">MKKSYRKTITTFFAGICVLASLVSAQDDEPKGHVVSMSYYNIKYDMINEYMEYLEENKQLWDKVDEILSVRVLRHWWAGDWNVVIIQEWESLASMETGLEQVTKLTKEKYPDKEVREKRSNKAMSMVMSHWDDICRDVISLTK</sequence>